<dbReference type="Proteomes" id="UP000019462">
    <property type="component" value="Unassembled WGS sequence"/>
</dbReference>
<dbReference type="PROSITE" id="PS50920">
    <property type="entry name" value="SOLCAR"/>
    <property type="match status" value="3"/>
</dbReference>
<keyword evidence="3 11" id="KW-0813">Transport</keyword>
<dbReference type="InterPro" id="IPR051508">
    <property type="entry name" value="Mito_Carrier_Antiporter"/>
</dbReference>
<dbReference type="Pfam" id="PF00153">
    <property type="entry name" value="Mito_carr"/>
    <property type="match status" value="3"/>
</dbReference>
<feature type="repeat" description="Solcar" evidence="10">
    <location>
        <begin position="143"/>
        <end position="236"/>
    </location>
</feature>
<keyword evidence="6" id="KW-0999">Mitochondrion inner membrane</keyword>
<keyword evidence="5" id="KW-0677">Repeat</keyword>
<evidence type="ECO:0000256" key="4">
    <source>
        <dbReference type="ARBA" id="ARBA00022692"/>
    </source>
</evidence>
<evidence type="ECO:0000256" key="9">
    <source>
        <dbReference type="ARBA" id="ARBA00023136"/>
    </source>
</evidence>
<evidence type="ECO:0000256" key="6">
    <source>
        <dbReference type="ARBA" id="ARBA00022792"/>
    </source>
</evidence>
<comment type="caution">
    <text evidence="12">The sequence shown here is derived from an EMBL/GenBank/DDBJ whole genome shotgun (WGS) entry which is preliminary data.</text>
</comment>
<evidence type="ECO:0000256" key="1">
    <source>
        <dbReference type="ARBA" id="ARBA00004448"/>
    </source>
</evidence>
<dbReference type="InterPro" id="IPR023395">
    <property type="entry name" value="MCP_dom_sf"/>
</dbReference>
<gene>
    <name evidence="12" type="ORF">PaG_01437</name>
</gene>
<dbReference type="SUPFAM" id="SSF103506">
    <property type="entry name" value="Mitochondrial carrier"/>
    <property type="match status" value="1"/>
</dbReference>
<keyword evidence="9 10" id="KW-0472">Membrane</keyword>
<evidence type="ECO:0000313" key="12">
    <source>
        <dbReference type="EMBL" id="ETS64198.1"/>
    </source>
</evidence>
<evidence type="ECO:0008006" key="14">
    <source>
        <dbReference type="Google" id="ProtNLM"/>
    </source>
</evidence>
<keyword evidence="8" id="KW-0496">Mitochondrion</keyword>
<dbReference type="HOGENOM" id="CLU_015166_14_3_1"/>
<dbReference type="Gene3D" id="1.50.40.10">
    <property type="entry name" value="Mitochondrial carrier domain"/>
    <property type="match status" value="1"/>
</dbReference>
<evidence type="ECO:0000256" key="5">
    <source>
        <dbReference type="ARBA" id="ARBA00022737"/>
    </source>
</evidence>
<keyword evidence="7" id="KW-1133">Transmembrane helix</keyword>
<dbReference type="OrthoDB" id="6703404at2759"/>
<feature type="repeat" description="Solcar" evidence="10">
    <location>
        <begin position="18"/>
        <end position="131"/>
    </location>
</feature>
<proteinExistence type="inferred from homology"/>
<dbReference type="GO" id="GO:0005743">
    <property type="term" value="C:mitochondrial inner membrane"/>
    <property type="evidence" value="ECO:0007669"/>
    <property type="project" value="UniProtKB-SubCell"/>
</dbReference>
<dbReference type="AlphaFoldDB" id="W3VRC5"/>
<protein>
    <recommendedName>
        <fullName evidence="14">Mitochondrial oxaloacetate transport protein</fullName>
    </recommendedName>
</protein>
<evidence type="ECO:0000256" key="8">
    <source>
        <dbReference type="ARBA" id="ARBA00023128"/>
    </source>
</evidence>
<feature type="repeat" description="Solcar" evidence="10">
    <location>
        <begin position="258"/>
        <end position="353"/>
    </location>
</feature>
<evidence type="ECO:0000256" key="10">
    <source>
        <dbReference type="PROSITE-ProRule" id="PRU00282"/>
    </source>
</evidence>
<dbReference type="PANTHER" id="PTHR45928:SF1">
    <property type="entry name" value="RE38146P"/>
    <property type="match status" value="1"/>
</dbReference>
<dbReference type="EMBL" id="AWNI01000007">
    <property type="protein sequence ID" value="ETS64198.1"/>
    <property type="molecule type" value="Genomic_DNA"/>
</dbReference>
<comment type="similarity">
    <text evidence="2 11">Belongs to the mitochondrial carrier (TC 2.A.29) family.</text>
</comment>
<reference evidence="12 13" key="1">
    <citation type="journal article" date="2014" name="Genome Announc.">
        <title>Genome sequence of the basidiomycetous fungus Pseudozyma aphidis DSM70725, an efficient producer of biosurfactant mannosylerythritol lipids.</title>
        <authorList>
            <person name="Lorenz S."/>
            <person name="Guenther M."/>
            <person name="Grumaz C."/>
            <person name="Rupp S."/>
            <person name="Zibek S."/>
            <person name="Sohn K."/>
        </authorList>
    </citation>
    <scope>NUCLEOTIDE SEQUENCE [LARGE SCALE GENOMIC DNA]</scope>
    <source>
        <strain evidence="13">ATCC 32657 / CBS 517.83 / DSM 70725 / JCM 10318 / NBRC 10182 / NRRL Y-7954 / St-0401</strain>
    </source>
</reference>
<dbReference type="PANTHER" id="PTHR45928">
    <property type="entry name" value="RE38146P"/>
    <property type="match status" value="1"/>
</dbReference>
<dbReference type="InterPro" id="IPR018108">
    <property type="entry name" value="MCP_transmembrane"/>
</dbReference>
<accession>W3VRC5</accession>
<evidence type="ECO:0000256" key="3">
    <source>
        <dbReference type="ARBA" id="ARBA00022448"/>
    </source>
</evidence>
<organism evidence="12 13">
    <name type="scientific">Moesziomyces aphidis</name>
    <name type="common">Pseudozyma aphidis</name>
    <dbReference type="NCBI Taxonomy" id="84754"/>
    <lineage>
        <taxon>Eukaryota</taxon>
        <taxon>Fungi</taxon>
        <taxon>Dikarya</taxon>
        <taxon>Basidiomycota</taxon>
        <taxon>Ustilaginomycotina</taxon>
        <taxon>Ustilaginomycetes</taxon>
        <taxon>Ustilaginales</taxon>
        <taxon>Ustilaginaceae</taxon>
        <taxon>Moesziomyces</taxon>
    </lineage>
</organism>
<evidence type="ECO:0000313" key="13">
    <source>
        <dbReference type="Proteomes" id="UP000019462"/>
    </source>
</evidence>
<keyword evidence="13" id="KW-1185">Reference proteome</keyword>
<evidence type="ECO:0000256" key="7">
    <source>
        <dbReference type="ARBA" id="ARBA00022989"/>
    </source>
</evidence>
<comment type="subcellular location">
    <subcellularLocation>
        <location evidence="1">Mitochondrion inner membrane</location>
        <topology evidence="1">Multi-pass membrane protein</topology>
    </subcellularLocation>
</comment>
<evidence type="ECO:0000256" key="11">
    <source>
        <dbReference type="RuleBase" id="RU000488"/>
    </source>
</evidence>
<evidence type="ECO:0000256" key="2">
    <source>
        <dbReference type="ARBA" id="ARBA00006375"/>
    </source>
</evidence>
<sequence>MASTSQAAGSPAKPPVKISTAEGFFCGALAAMTAVTVTNPMEVCKTRMQLQGELMSAAPRVLSGQAGSAAPQAGAQAAVGARLYKSSLDCFTKTIKSEGVKGVQRGIGAAYVYQVLLNGSRLGFYEPFRKAINRAAGKRPEEQWAAGAFAAGASSGCVGAILGNPLFLIKARIQAYSPHFVIGRASHNYKSTVDGLVKIVQSEGVRGLVRGMDAAVLRTAMGSTVQLPAYNWFKSYLTNMDVDANAYNPLKFLANKPNSFFTYLASSIFSGLCVCAVMQPADTALTRMYNQPVRVDERGRSVGTLYRNPFHCLYLTAKAEGVLGWYKGTTAHLFRIAPHTVLTLVMNEAYLRWYTNFNSSLASSQLPEAPHGMAEPLAHVGDARQ</sequence>
<keyword evidence="4 10" id="KW-0812">Transmembrane</keyword>
<name>W3VRC5_MOEAP</name>